<gene>
    <name evidence="2" type="ORF">ELY38_02605</name>
</gene>
<dbReference type="InterPro" id="IPR000792">
    <property type="entry name" value="Tscrpt_reg_LuxR_C"/>
</dbReference>
<dbReference type="GO" id="GO:0006355">
    <property type="term" value="P:regulation of DNA-templated transcription"/>
    <property type="evidence" value="ECO:0007669"/>
    <property type="project" value="InterPro"/>
</dbReference>
<dbReference type="SMART" id="SM00421">
    <property type="entry name" value="HTH_LUXR"/>
    <property type="match status" value="1"/>
</dbReference>
<evidence type="ECO:0000259" key="1">
    <source>
        <dbReference type="PROSITE" id="PS50043"/>
    </source>
</evidence>
<dbReference type="EMBL" id="RZHF01000004">
    <property type="protein sequence ID" value="RUR34500.1"/>
    <property type="molecule type" value="Genomic_DNA"/>
</dbReference>
<feature type="domain" description="HTH luxR-type" evidence="1">
    <location>
        <begin position="1"/>
        <end position="61"/>
    </location>
</feature>
<dbReference type="PROSITE" id="PS50043">
    <property type="entry name" value="HTH_LUXR_2"/>
    <property type="match status" value="1"/>
</dbReference>
<organism evidence="2 3">
    <name type="scientific">Vreelandella nanhaiensis</name>
    <dbReference type="NCBI Taxonomy" id="1258546"/>
    <lineage>
        <taxon>Bacteria</taxon>
        <taxon>Pseudomonadati</taxon>
        <taxon>Pseudomonadota</taxon>
        <taxon>Gammaproteobacteria</taxon>
        <taxon>Oceanospirillales</taxon>
        <taxon>Halomonadaceae</taxon>
        <taxon>Vreelandella</taxon>
    </lineage>
</organism>
<dbReference type="Gene3D" id="1.10.10.10">
    <property type="entry name" value="Winged helix-like DNA-binding domain superfamily/Winged helix DNA-binding domain"/>
    <property type="match status" value="1"/>
</dbReference>
<name>A0A433KYB6_9GAMM</name>
<dbReference type="AlphaFoldDB" id="A0A433KYB6"/>
<dbReference type="RefSeq" id="WP_127059945.1">
    <property type="nucleotide sequence ID" value="NZ_RZHF01000004.1"/>
</dbReference>
<dbReference type="SUPFAM" id="SSF46894">
    <property type="entry name" value="C-terminal effector domain of the bipartite response regulators"/>
    <property type="match status" value="1"/>
</dbReference>
<evidence type="ECO:0000313" key="3">
    <source>
        <dbReference type="Proteomes" id="UP000287023"/>
    </source>
</evidence>
<comment type="caution">
    <text evidence="2">The sequence shown here is derived from an EMBL/GenBank/DDBJ whole genome shotgun (WGS) entry which is preliminary data.</text>
</comment>
<dbReference type="Pfam" id="PF00196">
    <property type="entry name" value="GerE"/>
    <property type="match status" value="1"/>
</dbReference>
<dbReference type="Proteomes" id="UP000287023">
    <property type="component" value="Unassembled WGS sequence"/>
</dbReference>
<sequence length="103" mass="11645">MSLTKRQNQIVCLLAEGHTAEQCAALMNRSVGTVRRHIILACERVKARNTTHLVALAISREWVRLTLGLVLSICIAFGNGDDQQRNTARLRIQRPNTQLRREV</sequence>
<accession>A0A433KYB6</accession>
<evidence type="ECO:0000313" key="2">
    <source>
        <dbReference type="EMBL" id="RUR34500.1"/>
    </source>
</evidence>
<dbReference type="GO" id="GO:0003677">
    <property type="term" value="F:DNA binding"/>
    <property type="evidence" value="ECO:0007669"/>
    <property type="project" value="InterPro"/>
</dbReference>
<dbReference type="OrthoDB" id="6174483at2"/>
<protein>
    <submittedName>
        <fullName evidence="2">LuxR family transcriptional regulator</fullName>
    </submittedName>
</protein>
<proteinExistence type="predicted"/>
<dbReference type="InterPro" id="IPR036388">
    <property type="entry name" value="WH-like_DNA-bd_sf"/>
</dbReference>
<reference evidence="2 3" key="1">
    <citation type="submission" date="2018-12" db="EMBL/GenBank/DDBJ databases">
        <title>three novel Halomonas strain isolated from plants.</title>
        <authorList>
            <person name="Sun C."/>
        </authorList>
    </citation>
    <scope>NUCLEOTIDE SEQUENCE [LARGE SCALE GENOMIC DNA]</scope>
    <source>
        <strain evidence="2 3">JCM 18142</strain>
    </source>
</reference>
<dbReference type="InterPro" id="IPR016032">
    <property type="entry name" value="Sig_transdc_resp-reg_C-effctor"/>
</dbReference>
<keyword evidence="3" id="KW-1185">Reference proteome</keyword>